<dbReference type="InterPro" id="IPR011009">
    <property type="entry name" value="Kinase-like_dom_sf"/>
</dbReference>
<protein>
    <recommendedName>
        <fullName evidence="3 16">Guanylate cyclase</fullName>
        <ecNumber evidence="3 16">4.6.1.2</ecNumber>
    </recommendedName>
</protein>
<evidence type="ECO:0000313" key="21">
    <source>
        <dbReference type="EMBL" id="KAK3708697.1"/>
    </source>
</evidence>
<dbReference type="SMART" id="SM00044">
    <property type="entry name" value="CYCc"/>
    <property type="match status" value="1"/>
</dbReference>
<evidence type="ECO:0000256" key="4">
    <source>
        <dbReference type="ARBA" id="ARBA00022475"/>
    </source>
</evidence>
<reference evidence="21" key="1">
    <citation type="journal article" date="2023" name="G3 (Bethesda)">
        <title>A reference genome for the long-term kleptoplast-retaining sea slug Elysia crispata morphotype clarki.</title>
        <authorList>
            <person name="Eastman K.E."/>
            <person name="Pendleton A.L."/>
            <person name="Shaikh M.A."/>
            <person name="Suttiyut T."/>
            <person name="Ogas R."/>
            <person name="Tomko P."/>
            <person name="Gavelis G."/>
            <person name="Widhalm J.R."/>
            <person name="Wisecaver J.H."/>
        </authorList>
    </citation>
    <scope>NUCLEOTIDE SEQUENCE</scope>
    <source>
        <strain evidence="21">ECLA1</strain>
    </source>
</reference>
<evidence type="ECO:0000256" key="10">
    <source>
        <dbReference type="ARBA" id="ARBA00023136"/>
    </source>
</evidence>
<dbReference type="EMBL" id="JAWDGP010007688">
    <property type="protein sequence ID" value="KAK3708697.1"/>
    <property type="molecule type" value="Genomic_DNA"/>
</dbReference>
<dbReference type="Gene3D" id="6.10.250.780">
    <property type="match status" value="1"/>
</dbReference>
<dbReference type="GO" id="GO:0005525">
    <property type="term" value="F:GTP binding"/>
    <property type="evidence" value="ECO:0007669"/>
    <property type="project" value="UniProtKB-KW"/>
</dbReference>
<gene>
    <name evidence="21" type="ORF">RRG08_010848</name>
</gene>
<dbReference type="PANTHER" id="PTHR11920">
    <property type="entry name" value="GUANYLYL CYCLASE"/>
    <property type="match status" value="1"/>
</dbReference>
<dbReference type="GO" id="GO:0005524">
    <property type="term" value="F:ATP binding"/>
    <property type="evidence" value="ECO:0007669"/>
    <property type="project" value="InterPro"/>
</dbReference>
<evidence type="ECO:0000256" key="8">
    <source>
        <dbReference type="ARBA" id="ARBA00022989"/>
    </source>
</evidence>
<feature type="region of interest" description="Disordered" evidence="17">
    <location>
        <begin position="857"/>
        <end position="890"/>
    </location>
</feature>
<evidence type="ECO:0000256" key="3">
    <source>
        <dbReference type="ARBA" id="ARBA00012202"/>
    </source>
</evidence>
<dbReference type="InterPro" id="IPR001170">
    <property type="entry name" value="ANPR/GUC"/>
</dbReference>
<accession>A0AAE0XSS8</accession>
<dbReference type="EC" id="4.6.1.2" evidence="3 16"/>
<evidence type="ECO:0000256" key="12">
    <source>
        <dbReference type="ARBA" id="ARBA00023180"/>
    </source>
</evidence>
<dbReference type="Gene3D" id="3.30.70.1230">
    <property type="entry name" value="Nucleotide cyclase"/>
    <property type="match status" value="1"/>
</dbReference>
<evidence type="ECO:0000256" key="9">
    <source>
        <dbReference type="ARBA" id="ARBA00023134"/>
    </source>
</evidence>
<keyword evidence="9" id="KW-0342">GTP-binding</keyword>
<evidence type="ECO:0000256" key="1">
    <source>
        <dbReference type="ARBA" id="ARBA00001436"/>
    </source>
</evidence>
<evidence type="ECO:0000256" key="6">
    <source>
        <dbReference type="ARBA" id="ARBA00022729"/>
    </source>
</evidence>
<dbReference type="InterPro" id="IPR001828">
    <property type="entry name" value="ANF_lig-bd_rcpt"/>
</dbReference>
<evidence type="ECO:0000256" key="7">
    <source>
        <dbReference type="ARBA" id="ARBA00022741"/>
    </source>
</evidence>
<dbReference type="Pfam" id="PF01094">
    <property type="entry name" value="ANF_receptor"/>
    <property type="match status" value="1"/>
</dbReference>
<keyword evidence="4" id="KW-1003">Cell membrane</keyword>
<keyword evidence="22" id="KW-1185">Reference proteome</keyword>
<evidence type="ECO:0000256" key="16">
    <source>
        <dbReference type="RuleBase" id="RU003431"/>
    </source>
</evidence>
<evidence type="ECO:0000256" key="5">
    <source>
        <dbReference type="ARBA" id="ARBA00022692"/>
    </source>
</evidence>
<dbReference type="PANTHER" id="PTHR11920:SF494">
    <property type="entry name" value="ATRIAL NATRIURETIC PEPTIDE RECEPTOR 2"/>
    <property type="match status" value="1"/>
</dbReference>
<dbReference type="GO" id="GO:0004672">
    <property type="term" value="F:protein kinase activity"/>
    <property type="evidence" value="ECO:0007669"/>
    <property type="project" value="InterPro"/>
</dbReference>
<keyword evidence="6" id="KW-0732">Signal</keyword>
<evidence type="ECO:0000256" key="18">
    <source>
        <dbReference type="SAM" id="Phobius"/>
    </source>
</evidence>
<dbReference type="PROSITE" id="PS50011">
    <property type="entry name" value="PROTEIN_KINASE_DOM"/>
    <property type="match status" value="1"/>
</dbReference>
<evidence type="ECO:0000256" key="17">
    <source>
        <dbReference type="SAM" id="MobiDB-lite"/>
    </source>
</evidence>
<dbReference type="GO" id="GO:0005886">
    <property type="term" value="C:plasma membrane"/>
    <property type="evidence" value="ECO:0007669"/>
    <property type="project" value="UniProtKB-SubCell"/>
</dbReference>
<dbReference type="InterPro" id="IPR029787">
    <property type="entry name" value="Nucleotide_cyclase"/>
</dbReference>
<dbReference type="SUPFAM" id="SSF53822">
    <property type="entry name" value="Periplasmic binding protein-like I"/>
    <property type="match status" value="1"/>
</dbReference>
<dbReference type="CDD" id="cd07302">
    <property type="entry name" value="CHD"/>
    <property type="match status" value="1"/>
</dbReference>
<dbReference type="FunFam" id="3.40.50.2300:FF:000153">
    <property type="entry name" value="Guanylate cyclase"/>
    <property type="match status" value="1"/>
</dbReference>
<keyword evidence="11" id="KW-0675">Receptor</keyword>
<dbReference type="GO" id="GO:0007168">
    <property type="term" value="P:receptor guanylyl cyclase signaling pathway"/>
    <property type="evidence" value="ECO:0007669"/>
    <property type="project" value="TreeGrafter"/>
</dbReference>
<keyword evidence="12" id="KW-0325">Glycoprotein</keyword>
<evidence type="ECO:0000259" key="20">
    <source>
        <dbReference type="PROSITE" id="PS50125"/>
    </source>
</evidence>
<dbReference type="InterPro" id="IPR001245">
    <property type="entry name" value="Ser-Thr/Tyr_kinase_cat_dom"/>
</dbReference>
<evidence type="ECO:0000256" key="2">
    <source>
        <dbReference type="ARBA" id="ARBA00004251"/>
    </source>
</evidence>
<feature type="compositionally biased region" description="Basic residues" evidence="17">
    <location>
        <begin position="879"/>
        <end position="890"/>
    </location>
</feature>
<feature type="domain" description="Protein kinase" evidence="19">
    <location>
        <begin position="311"/>
        <end position="578"/>
    </location>
</feature>
<comment type="similarity">
    <text evidence="15">Belongs to the adenylyl cyclase class-4/guanylyl cyclase family.</text>
</comment>
<evidence type="ECO:0000313" key="22">
    <source>
        <dbReference type="Proteomes" id="UP001283361"/>
    </source>
</evidence>
<dbReference type="GO" id="GO:0004383">
    <property type="term" value="F:guanylate cyclase activity"/>
    <property type="evidence" value="ECO:0007669"/>
    <property type="project" value="UniProtKB-EC"/>
</dbReference>
<dbReference type="PROSITE" id="PS50125">
    <property type="entry name" value="GUANYLATE_CYCLASE_2"/>
    <property type="match status" value="1"/>
</dbReference>
<keyword evidence="10 18" id="KW-0472">Membrane</keyword>
<dbReference type="FunFam" id="3.40.50.2300:FF:000101">
    <property type="entry name" value="Guanylate cyclase"/>
    <property type="match status" value="1"/>
</dbReference>
<dbReference type="AlphaFoldDB" id="A0AAE0XSS8"/>
<dbReference type="SUPFAM" id="SSF55073">
    <property type="entry name" value="Nucleotide cyclase"/>
    <property type="match status" value="1"/>
</dbReference>
<feature type="domain" description="Guanylate cyclase" evidence="20">
    <location>
        <begin position="654"/>
        <end position="784"/>
    </location>
</feature>
<dbReference type="FunFam" id="1.10.510.10:FF:000420">
    <property type="entry name" value="Guanylate cyclase"/>
    <property type="match status" value="1"/>
</dbReference>
<proteinExistence type="inferred from homology"/>
<comment type="caution">
    <text evidence="21">The sequence shown here is derived from an EMBL/GenBank/DDBJ whole genome shotgun (WGS) entry which is preliminary data.</text>
</comment>
<dbReference type="GO" id="GO:0004016">
    <property type="term" value="F:adenylate cyclase activity"/>
    <property type="evidence" value="ECO:0007669"/>
    <property type="project" value="TreeGrafter"/>
</dbReference>
<dbReference type="SUPFAM" id="SSF56112">
    <property type="entry name" value="Protein kinase-like (PK-like)"/>
    <property type="match status" value="1"/>
</dbReference>
<dbReference type="Proteomes" id="UP001283361">
    <property type="component" value="Unassembled WGS sequence"/>
</dbReference>
<dbReference type="GO" id="GO:0035556">
    <property type="term" value="P:intracellular signal transduction"/>
    <property type="evidence" value="ECO:0007669"/>
    <property type="project" value="InterPro"/>
</dbReference>
<name>A0AAE0XSS8_9GAST</name>
<feature type="region of interest" description="Disordered" evidence="17">
    <location>
        <begin position="275"/>
        <end position="295"/>
    </location>
</feature>
<evidence type="ECO:0000259" key="19">
    <source>
        <dbReference type="PROSITE" id="PS50011"/>
    </source>
</evidence>
<dbReference type="GO" id="GO:0001653">
    <property type="term" value="F:peptide receptor activity"/>
    <property type="evidence" value="ECO:0007669"/>
    <property type="project" value="TreeGrafter"/>
</dbReference>
<evidence type="ECO:0000256" key="13">
    <source>
        <dbReference type="ARBA" id="ARBA00023239"/>
    </source>
</evidence>
<dbReference type="InterPro" id="IPR028082">
    <property type="entry name" value="Peripla_BP_I"/>
</dbReference>
<evidence type="ECO:0000256" key="11">
    <source>
        <dbReference type="ARBA" id="ARBA00023170"/>
    </source>
</evidence>
<organism evidence="21 22">
    <name type="scientific">Elysia crispata</name>
    <name type="common">lettuce slug</name>
    <dbReference type="NCBI Taxonomy" id="231223"/>
    <lineage>
        <taxon>Eukaryota</taxon>
        <taxon>Metazoa</taxon>
        <taxon>Spiralia</taxon>
        <taxon>Lophotrochozoa</taxon>
        <taxon>Mollusca</taxon>
        <taxon>Gastropoda</taxon>
        <taxon>Heterobranchia</taxon>
        <taxon>Euthyneura</taxon>
        <taxon>Panpulmonata</taxon>
        <taxon>Sacoglossa</taxon>
        <taxon>Placobranchoidea</taxon>
        <taxon>Plakobranchidae</taxon>
        <taxon>Elysia</taxon>
    </lineage>
</organism>
<evidence type="ECO:0000256" key="14">
    <source>
        <dbReference type="ARBA" id="ARBA00023293"/>
    </source>
</evidence>
<dbReference type="Gene3D" id="1.10.510.10">
    <property type="entry name" value="Transferase(Phosphotransferase) domain 1"/>
    <property type="match status" value="1"/>
</dbReference>
<dbReference type="InterPro" id="IPR001054">
    <property type="entry name" value="A/G_cyclase"/>
</dbReference>
<keyword evidence="5 18" id="KW-0812">Transmembrane</keyword>
<dbReference type="Gene3D" id="3.40.50.2300">
    <property type="match status" value="2"/>
</dbReference>
<dbReference type="InterPro" id="IPR000719">
    <property type="entry name" value="Prot_kinase_dom"/>
</dbReference>
<dbReference type="PROSITE" id="PS00452">
    <property type="entry name" value="GUANYLATE_CYCLASE_1"/>
    <property type="match status" value="1"/>
</dbReference>
<keyword evidence="7" id="KW-0547">Nucleotide-binding</keyword>
<dbReference type="InterPro" id="IPR050401">
    <property type="entry name" value="Cyclic_nucleotide_synthase"/>
</dbReference>
<keyword evidence="13 15" id="KW-0456">Lyase</keyword>
<sequence>MIDNTLWEMQELADRQYIMLQPLRLTISIVDFSSHNATVRPWFRPNDTATRNAAARKAYESLMTVTLRQPTSPKYKQFSKAVKAKAAKIYPNFTYGDEEVNSFVGAFYDAVILYAHALNETIEAGGNVSDGINITRRMWNRTFEGITGKVSIDENGDRNADYSLLDMDPKTGKFQVVADYYGTTKEYKELKNIHWPGGRDGPPPDTPKCGFDGSKCPPDKPFPAYIIVIIVLGSVLVVVVIVCVFVYRHIRLKAELSEMNWRVRWDDIIFGGPTRSGAASDKKSEKQNSHRNSYNSDCSADTIAVHLSDVANKQLYTKTGYYKQLYTKTGYYKGAILAIKPIPRTHISMTKPLLMDIKKMKDLQNDHLVRFQGVCIDVPNQCILTEYCPKGSLQDVLENEEIKLDWMFRYSIMQDIVRGMTYLHSTDIKSHGHLKSSNCVVDSRFVVKITDFGLHYFKEREEELEDDTYAIERSKLWMAPELLRMANPPSCGTQKGDVYSFAVICQEIVYRNGAFYLQNLDLSPSEITDKIKKGVKPLFRPTLEDFDCPSDELAGVIRRCWAEEPADRPDFQGLRTLIKKLNKDGDKGDILDNLLTRMEQYANNLEALVEERTADYLQEKKKAEELLYNMLPKSVAHQLIRGETIKAEWYDSVTIYFSDICGFTALSAASTPMQVVDLLNDLYTVFDSIIDNFDVYKVETIGDAYMVVSGLPVTNGTLHAREIARMSLALLDAVFRFKIRHRPGEQIKLRIGIHSGPVCAGVVGLKMPRYCLFGDTVNTSSRMESNGMPLRIHVSPFTQEILVTFGTFHLEMRGPVEMKGKGSITTYWLLGEEGSKYNIQQQGNNQPTVTAASSIATVTPTSSTVTPSAASPTTPERKSSRKLSLKSLMH</sequence>
<dbReference type="CDD" id="cd14042">
    <property type="entry name" value="PK_GC-A_B"/>
    <property type="match status" value="1"/>
</dbReference>
<dbReference type="InterPro" id="IPR018297">
    <property type="entry name" value="A/G_cyclase_CS"/>
</dbReference>
<dbReference type="Pfam" id="PF07714">
    <property type="entry name" value="PK_Tyr_Ser-Thr"/>
    <property type="match status" value="1"/>
</dbReference>
<dbReference type="Pfam" id="PF00211">
    <property type="entry name" value="Guanylate_cyc"/>
    <property type="match status" value="1"/>
</dbReference>
<dbReference type="FunFam" id="3.30.70.1230:FF:000004">
    <property type="entry name" value="Guanylate cyclase"/>
    <property type="match status" value="1"/>
</dbReference>
<comment type="subcellular location">
    <subcellularLocation>
        <location evidence="2">Cell membrane</location>
        <topology evidence="2">Single-pass type I membrane protein</topology>
    </subcellularLocation>
</comment>
<keyword evidence="14 16" id="KW-0141">cGMP biosynthesis</keyword>
<comment type="catalytic activity">
    <reaction evidence="1 16">
        <text>GTP = 3',5'-cyclic GMP + diphosphate</text>
        <dbReference type="Rhea" id="RHEA:13665"/>
        <dbReference type="ChEBI" id="CHEBI:33019"/>
        <dbReference type="ChEBI" id="CHEBI:37565"/>
        <dbReference type="ChEBI" id="CHEBI:57746"/>
        <dbReference type="EC" id="4.6.1.2"/>
    </reaction>
</comment>
<evidence type="ECO:0000256" key="15">
    <source>
        <dbReference type="RuleBase" id="RU000405"/>
    </source>
</evidence>
<feature type="transmembrane region" description="Helical" evidence="18">
    <location>
        <begin position="224"/>
        <end position="247"/>
    </location>
</feature>
<feature type="compositionally biased region" description="Low complexity" evidence="17">
    <location>
        <begin position="857"/>
        <end position="874"/>
    </location>
</feature>
<dbReference type="PRINTS" id="PR00255">
    <property type="entry name" value="NATPEPTIDER"/>
</dbReference>
<keyword evidence="8 18" id="KW-1133">Transmembrane helix</keyword>